<dbReference type="InterPro" id="IPR014158">
    <property type="entry name" value="T4SS_VirB5"/>
</dbReference>
<dbReference type="RefSeq" id="WP_016647469.1">
    <property type="nucleotide sequence ID" value="NZ_KE340329.1"/>
</dbReference>
<evidence type="ECO:0000313" key="2">
    <source>
        <dbReference type="EMBL" id="EPH07396.1"/>
    </source>
</evidence>
<reference evidence="1 3" key="1">
    <citation type="submission" date="2013-06" db="EMBL/GenBank/DDBJ databases">
        <title>The Genome Sequence of Campylobacter ureolyticus ACS-301-V-SCH3B.</title>
        <authorList>
            <consortium name="The Broad Institute Genomics Platform"/>
            <person name="Earl A."/>
            <person name="Ward D."/>
            <person name="Feldgarden M."/>
            <person name="Gevers D."/>
            <person name="Saerens B."/>
            <person name="Vaneechoutte M."/>
            <person name="Walker B."/>
            <person name="Young S."/>
            <person name="Zeng Q."/>
            <person name="Gargeya S."/>
            <person name="Fitzgerald M."/>
            <person name="Haas B."/>
            <person name="Abouelleil A."/>
            <person name="Allen A.W."/>
            <person name="Alvarado L."/>
            <person name="Arachchi H.M."/>
            <person name="Berlin A.M."/>
            <person name="Chapman S.B."/>
            <person name="Gainer-Dewar J."/>
            <person name="Goldberg J."/>
            <person name="Griggs A."/>
            <person name="Gujja S."/>
            <person name="Hansen M."/>
            <person name="Howarth C."/>
            <person name="Imamovic A."/>
            <person name="Ireland A."/>
            <person name="Larimer J."/>
            <person name="McCowan C."/>
            <person name="Murphy C."/>
            <person name="Pearson M."/>
            <person name="Poon T.W."/>
            <person name="Priest M."/>
            <person name="Roberts A."/>
            <person name="Saif S."/>
            <person name="Shea T."/>
            <person name="Sisk P."/>
            <person name="Sykes S."/>
            <person name="Wortman J."/>
            <person name="Nusbaum C."/>
            <person name="Birren B."/>
        </authorList>
    </citation>
    <scope>NUCLEOTIDE SEQUENCE [LARGE SCALE GENOMIC DNA]</scope>
    <source>
        <strain evidence="1 3">ACS-301-V-Sch3b</strain>
    </source>
</reference>
<proteinExistence type="predicted"/>
<dbReference type="Proteomes" id="UP000014539">
    <property type="component" value="Unassembled WGS sequence"/>
</dbReference>
<dbReference type="HOGENOM" id="CLU_058586_1_0_7"/>
<comment type="caution">
    <text evidence="1">The sequence shown here is derived from an EMBL/GenBank/DDBJ whole genome shotgun (WGS) entry which is preliminary data.</text>
</comment>
<dbReference type="InterPro" id="IPR023220">
    <property type="entry name" value="T4SS_VirB5-domain"/>
</dbReference>
<evidence type="ECO:0008006" key="4">
    <source>
        <dbReference type="Google" id="ProtNLM"/>
    </source>
</evidence>
<evidence type="ECO:0000313" key="3">
    <source>
        <dbReference type="Proteomes" id="UP000014539"/>
    </source>
</evidence>
<dbReference type="Pfam" id="PF07996">
    <property type="entry name" value="T4SS"/>
    <property type="match status" value="1"/>
</dbReference>
<evidence type="ECO:0000313" key="1">
    <source>
        <dbReference type="EMBL" id="EPH06942.1"/>
    </source>
</evidence>
<dbReference type="EMBL" id="AGYD01000016">
    <property type="protein sequence ID" value="EPH07396.1"/>
    <property type="molecule type" value="Genomic_DNA"/>
</dbReference>
<dbReference type="eggNOG" id="COG5314">
    <property type="taxonomic scope" value="Bacteria"/>
</dbReference>
<accession>S3XC80</accession>
<dbReference type="PATRIC" id="fig|883165.3.peg.1636"/>
<sequence length="274" mass="31231">MKNKFTNITDNPSISPAKTDTEKIKKILFITLTSLFLSSNSLSASGIPVVDAAANAQMTTQNLKQIAEWAKEAKRWVDTTTHYSAQLNAYAKQLATQSGVRDVTSFLEEAKDVYDEAKKVGTTLGELKDFKNSGKDSISSKVKKLMDKFFEYDYCKDIVDVDKTTQNICYQKRSANIEDIVFYKERSDTIGMYSKNINKLAKKLQKSKDIKESSDLNNAIQAQVALMQAEKIQIDLYAKQRENSKNIMEDRELENRTNRLMNNYIDWGSFDPYN</sequence>
<dbReference type="AlphaFoldDB" id="S3XC80"/>
<gene>
    <name evidence="2" type="ORF">HMPREF9309_01617</name>
    <name evidence="1" type="ORF">HMPREF9309_01715</name>
</gene>
<dbReference type="EMBL" id="AGYD01000019">
    <property type="protein sequence ID" value="EPH06942.1"/>
    <property type="molecule type" value="Genomic_DNA"/>
</dbReference>
<dbReference type="SUPFAM" id="SSF101082">
    <property type="entry name" value="Typo IV secretion system protein TraC"/>
    <property type="match status" value="1"/>
</dbReference>
<organism evidence="1 3">
    <name type="scientific">Campylobacter ureolyticus ACS-301-V-Sch3b</name>
    <dbReference type="NCBI Taxonomy" id="883165"/>
    <lineage>
        <taxon>Bacteria</taxon>
        <taxon>Pseudomonadati</taxon>
        <taxon>Campylobacterota</taxon>
        <taxon>Epsilonproteobacteria</taxon>
        <taxon>Campylobacterales</taxon>
        <taxon>Campylobacteraceae</taxon>
        <taxon>Campylobacter</taxon>
    </lineage>
</organism>
<dbReference type="Gene3D" id="1.20.58.430">
    <property type="entry name" value="Type IV secretion system, VirB5-domain"/>
    <property type="match status" value="1"/>
</dbReference>
<protein>
    <recommendedName>
        <fullName evidence="4">P-type conjugative transfer protein TrbJ</fullName>
    </recommendedName>
</protein>
<name>S3XC80_9BACT</name>
<keyword evidence="3" id="KW-1185">Reference proteome</keyword>